<dbReference type="CDD" id="cd18186">
    <property type="entry name" value="BTB_POZ_ZBTB_KLHL-like"/>
    <property type="match status" value="1"/>
</dbReference>
<dbReference type="EMBL" id="KV722496">
    <property type="protein sequence ID" value="OCH87165.1"/>
    <property type="molecule type" value="Genomic_DNA"/>
</dbReference>
<feature type="domain" description="BTB" evidence="2">
    <location>
        <begin position="20"/>
        <end position="83"/>
    </location>
</feature>
<dbReference type="PROSITE" id="PS50097">
    <property type="entry name" value="BTB"/>
    <property type="match status" value="1"/>
</dbReference>
<name>A0A8E2AXC6_9APHY</name>
<evidence type="ECO:0000313" key="3">
    <source>
        <dbReference type="EMBL" id="OCH87165.1"/>
    </source>
</evidence>
<dbReference type="SUPFAM" id="SSF54695">
    <property type="entry name" value="POZ domain"/>
    <property type="match status" value="1"/>
</dbReference>
<organism evidence="3 4">
    <name type="scientific">Obba rivulosa</name>
    <dbReference type="NCBI Taxonomy" id="1052685"/>
    <lineage>
        <taxon>Eukaryota</taxon>
        <taxon>Fungi</taxon>
        <taxon>Dikarya</taxon>
        <taxon>Basidiomycota</taxon>
        <taxon>Agaricomycotina</taxon>
        <taxon>Agaricomycetes</taxon>
        <taxon>Polyporales</taxon>
        <taxon>Gelatoporiaceae</taxon>
        <taxon>Obba</taxon>
    </lineage>
</organism>
<dbReference type="InterPro" id="IPR011333">
    <property type="entry name" value="SKP1/BTB/POZ_sf"/>
</dbReference>
<keyword evidence="4" id="KW-1185">Reference proteome</keyword>
<dbReference type="SMART" id="SM00225">
    <property type="entry name" value="BTB"/>
    <property type="match status" value="1"/>
</dbReference>
<gene>
    <name evidence="3" type="ORF">OBBRIDRAFT_782079</name>
</gene>
<dbReference type="OrthoDB" id="2797179at2759"/>
<evidence type="ECO:0000256" key="1">
    <source>
        <dbReference type="SAM" id="MobiDB-lite"/>
    </source>
</evidence>
<dbReference type="Proteomes" id="UP000250043">
    <property type="component" value="Unassembled WGS sequence"/>
</dbReference>
<dbReference type="InterPro" id="IPR000210">
    <property type="entry name" value="BTB/POZ_dom"/>
</dbReference>
<evidence type="ECO:0000259" key="2">
    <source>
        <dbReference type="PROSITE" id="PS50097"/>
    </source>
</evidence>
<dbReference type="Gene3D" id="3.30.710.10">
    <property type="entry name" value="Potassium Channel Kv1.1, Chain A"/>
    <property type="match status" value="1"/>
</dbReference>
<accession>A0A8E2AXC6</accession>
<proteinExistence type="predicted"/>
<feature type="region of interest" description="Disordered" evidence="1">
    <location>
        <begin position="1"/>
        <end position="20"/>
    </location>
</feature>
<reference evidence="3 4" key="1">
    <citation type="submission" date="2016-07" db="EMBL/GenBank/DDBJ databases">
        <title>Draft genome of the white-rot fungus Obba rivulosa 3A-2.</title>
        <authorList>
            <consortium name="DOE Joint Genome Institute"/>
            <person name="Miettinen O."/>
            <person name="Riley R."/>
            <person name="Acob R."/>
            <person name="Barry K."/>
            <person name="Cullen D."/>
            <person name="De Vries R."/>
            <person name="Hainaut M."/>
            <person name="Hatakka A."/>
            <person name="Henrissat B."/>
            <person name="Hilden K."/>
            <person name="Kuo R."/>
            <person name="Labutti K."/>
            <person name="Lipzen A."/>
            <person name="Makela M.R."/>
            <person name="Sandor L."/>
            <person name="Spatafora J.W."/>
            <person name="Grigoriev I.V."/>
            <person name="Hibbett D.S."/>
        </authorList>
    </citation>
    <scope>NUCLEOTIDE SEQUENCE [LARGE SCALE GENOMIC DNA]</scope>
    <source>
        <strain evidence="3 4">3A-2</strain>
    </source>
</reference>
<protein>
    <recommendedName>
        <fullName evidence="2">BTB domain-containing protein</fullName>
    </recommendedName>
</protein>
<sequence>MSNPQPETRPAAAPFNSDDGDIVMRSSDNVDFCAHKLILAQASPVLKGILEIPQPRPSTESIRPVVRFSEDSTTLDSILRMLYGVPSPPSSDIDYVRPVLAAAEKYEFHSVAERVRERLMDWAAIEREPLRVYGLACGAGFEDVARQAAKLLVRHPIGGPYSEDLRCMTGGAYHRLVEYHEECGRAACAALGSAEQWVWNHCEICPTDDSKGRSRRYIHEYFHDVCKALAHTPHAAVITDPLYTGPVVRAACLCKRCAPLVCIELSKFVKILQQEIEDSIAKVWFHIRL</sequence>
<dbReference type="AlphaFoldDB" id="A0A8E2AXC6"/>
<dbReference type="Pfam" id="PF00651">
    <property type="entry name" value="BTB"/>
    <property type="match status" value="1"/>
</dbReference>
<evidence type="ECO:0000313" key="4">
    <source>
        <dbReference type="Proteomes" id="UP000250043"/>
    </source>
</evidence>